<dbReference type="AlphaFoldDB" id="A0A0G4KRS8"/>
<dbReference type="PANTHER" id="PTHR34883:SF15">
    <property type="entry name" value="EXTRACELLULAR SERINE-RICH PROTEIN"/>
    <property type="match status" value="1"/>
</dbReference>
<dbReference type="Proteomes" id="UP000044602">
    <property type="component" value="Unassembled WGS sequence"/>
</dbReference>
<dbReference type="STRING" id="100787.A0A0G4KRS8"/>
<feature type="signal peptide" evidence="1">
    <location>
        <begin position="1"/>
        <end position="20"/>
    </location>
</feature>
<organism evidence="2 3">
    <name type="scientific">Verticillium longisporum</name>
    <name type="common">Verticillium dahliae var. longisporum</name>
    <dbReference type="NCBI Taxonomy" id="100787"/>
    <lineage>
        <taxon>Eukaryota</taxon>
        <taxon>Fungi</taxon>
        <taxon>Dikarya</taxon>
        <taxon>Ascomycota</taxon>
        <taxon>Pezizomycotina</taxon>
        <taxon>Sordariomycetes</taxon>
        <taxon>Hypocreomycetidae</taxon>
        <taxon>Glomerellales</taxon>
        <taxon>Plectosphaerellaceae</taxon>
        <taxon>Verticillium</taxon>
    </lineage>
</organism>
<evidence type="ECO:0008006" key="4">
    <source>
        <dbReference type="Google" id="ProtNLM"/>
    </source>
</evidence>
<evidence type="ECO:0000313" key="3">
    <source>
        <dbReference type="Proteomes" id="UP000044602"/>
    </source>
</evidence>
<dbReference type="SUPFAM" id="SSF49503">
    <property type="entry name" value="Cupredoxins"/>
    <property type="match status" value="2"/>
</dbReference>
<feature type="chain" id="PRO_5002566044" description="Phytocyanin domain-containing protein" evidence="1">
    <location>
        <begin position="21"/>
        <end position="626"/>
    </location>
</feature>
<dbReference type="Gene3D" id="2.60.40.420">
    <property type="entry name" value="Cupredoxins - blue copper proteins"/>
    <property type="match status" value="2"/>
</dbReference>
<keyword evidence="3" id="KW-1185">Reference proteome</keyword>
<evidence type="ECO:0000313" key="2">
    <source>
        <dbReference type="EMBL" id="CRK12543.1"/>
    </source>
</evidence>
<dbReference type="InterPro" id="IPR008972">
    <property type="entry name" value="Cupredoxin"/>
</dbReference>
<dbReference type="PANTHER" id="PTHR34883">
    <property type="entry name" value="SERINE-RICH PROTEIN, PUTATIVE-RELATED-RELATED"/>
    <property type="match status" value="1"/>
</dbReference>
<keyword evidence="1" id="KW-0732">Signal</keyword>
<name>A0A0G4KRS8_VERLO</name>
<dbReference type="InterPro" id="IPR052953">
    <property type="entry name" value="Ser-rich/MCO-related"/>
</dbReference>
<reference evidence="2 3" key="1">
    <citation type="submission" date="2015-05" db="EMBL/GenBank/DDBJ databases">
        <authorList>
            <person name="Wang D.B."/>
            <person name="Wang M."/>
        </authorList>
    </citation>
    <scope>NUCLEOTIDE SEQUENCE [LARGE SCALE GENOMIC DNA]</scope>
    <source>
        <strain evidence="2">VL1</strain>
    </source>
</reference>
<dbReference type="EMBL" id="CVQH01003891">
    <property type="protein sequence ID" value="CRK12543.1"/>
    <property type="molecule type" value="Genomic_DNA"/>
</dbReference>
<accession>A0A0G4KRS8</accession>
<proteinExistence type="predicted"/>
<protein>
    <recommendedName>
        <fullName evidence="4">Phytocyanin domain-containing protein</fullName>
    </recommendedName>
</protein>
<evidence type="ECO:0000256" key="1">
    <source>
        <dbReference type="SAM" id="SignalP"/>
    </source>
</evidence>
<gene>
    <name evidence="2" type="ORF">BN1708_010542</name>
</gene>
<dbReference type="CDD" id="cd00920">
    <property type="entry name" value="Cupredoxin"/>
    <property type="match status" value="2"/>
</dbReference>
<sequence>MRASTFSAVAIASFVQWAKAAHHDVTVGKDGELKFVPETLHARHGDTITYQFFAANHSVTQSSFDAPCQPLQDGFFSAFTPSESKTEASSTTWTITVNDTKPIWVYCGQGKHCQNGMVHSVNAPESGNTFQAFKEKAKGASDSTSPADGLPVGGLRVTQVEVGVDDKFVFKPNNIKEPIGTHIQFNFNPKNHSVTQSSFDKPCEQLENGFSSGLIPTVNAPSGISFDIVVNDTKPIWFYCAQGQHCKNGMVGSVNAPAEGNTLSAFTEKASKAGAGQLVPLSPIGGVLSANGTILPTLNSAVIDIAPLSLDRIGQIPKPGEHDQYIIGGAGGGPVANYSWPDTISAPAVERLHLLHYLDNILLRVLLRGRDNLQEGGKWAGAYPQTIVNTIASMAAQTWIHRATATDSLQHYKKDLLEGECEYKTDDDDGKEGVDQFLDTVLPLLDLEIGFLADSSSRLAHSDPWLVGCLTSALGAKSRMAAVANMMQGRAPAIAPREVPVPAGLVYAYAKHKFIKECPGDVMKGWEDGAVRHELNIKEAKRGPDGRVSEVEVHVDDWPYHAKLWLAWMGPWGSLEFTRLEKGVAHVPEGFWGHAWVAVTSSADHSMSELIGATVAGPQMVWITQR</sequence>